<dbReference type="PROSITE" id="PS50937">
    <property type="entry name" value="HTH_MERR_2"/>
    <property type="match status" value="1"/>
</dbReference>
<dbReference type="EMBL" id="JACSPZ010000002">
    <property type="protein sequence ID" value="MBD8036323.1"/>
    <property type="molecule type" value="Genomic_DNA"/>
</dbReference>
<protein>
    <submittedName>
        <fullName evidence="4">MerR family transcriptional regulator</fullName>
    </submittedName>
</protein>
<sequence>MMKLYEKTFSTGEFAKLVEVNKDTLLYYDKIDLFKPAGTFENGYRYYTYSQVDQFSAIQSLRAVDLPIKELKHYFSSPNVEDLQRLAMQQNEKVAKEIQKLQHIQQFLERTVALTKELEQVVLSEVTIQALPAEPVVYSSERIDWTKPMEELYELFTPFHKTLGVKSTAAYGVVYPKEEYWKSNNFMEPESEAESYLFCHTDAPSVVMKPAGDYAIIYHKGPFEEIQRTYNILFSHLKKKGFELDGDIHEEYLLHSIVTKEEENYITKISVKVKQ</sequence>
<reference evidence="4 5" key="1">
    <citation type="submission" date="2020-08" db="EMBL/GenBank/DDBJ databases">
        <title>A Genomic Blueprint of the Chicken Gut Microbiome.</title>
        <authorList>
            <person name="Gilroy R."/>
            <person name="Ravi A."/>
            <person name="Getino M."/>
            <person name="Pursley I."/>
            <person name="Horton D.L."/>
            <person name="Alikhan N.-F."/>
            <person name="Baker D."/>
            <person name="Gharbi K."/>
            <person name="Hall N."/>
            <person name="Watson M."/>
            <person name="Adriaenssens E.M."/>
            <person name="Foster-Nyarko E."/>
            <person name="Jarju S."/>
            <person name="Secka A."/>
            <person name="Antonio M."/>
            <person name="Oren A."/>
            <person name="Chaudhuri R."/>
            <person name="La Ragione R.M."/>
            <person name="Hildebrand F."/>
            <person name="Pallen M.J."/>
        </authorList>
    </citation>
    <scope>NUCLEOTIDE SEQUENCE [LARGE SCALE GENOMIC DNA]</scope>
    <source>
        <strain evidence="4 5">A46</strain>
    </source>
</reference>
<comment type="caution">
    <text evidence="4">The sequence shown here is derived from an EMBL/GenBank/DDBJ whole genome shotgun (WGS) entry which is preliminary data.</text>
</comment>
<dbReference type="InterPro" id="IPR047057">
    <property type="entry name" value="MerR_fam"/>
</dbReference>
<feature type="domain" description="HTH merR-type" evidence="3">
    <location>
        <begin position="8"/>
        <end position="77"/>
    </location>
</feature>
<dbReference type="Gene3D" id="3.20.80.10">
    <property type="entry name" value="Regulatory factor, effector binding domain"/>
    <property type="match status" value="1"/>
</dbReference>
<dbReference type="SUPFAM" id="SSF55136">
    <property type="entry name" value="Probable bacterial effector-binding domain"/>
    <property type="match status" value="1"/>
</dbReference>
<evidence type="ECO:0000259" key="3">
    <source>
        <dbReference type="PROSITE" id="PS50937"/>
    </source>
</evidence>
<dbReference type="Gene3D" id="1.10.1660.10">
    <property type="match status" value="1"/>
</dbReference>
<evidence type="ECO:0000313" key="4">
    <source>
        <dbReference type="EMBL" id="MBD8036323.1"/>
    </source>
</evidence>
<gene>
    <name evidence="4" type="ORF">H9635_06165</name>
</gene>
<dbReference type="InterPro" id="IPR010499">
    <property type="entry name" value="AraC_E-bd"/>
</dbReference>
<proteinExistence type="predicted"/>
<dbReference type="Pfam" id="PF06445">
    <property type="entry name" value="GyrI-like"/>
    <property type="match status" value="1"/>
</dbReference>
<dbReference type="InterPro" id="IPR009061">
    <property type="entry name" value="DNA-bd_dom_put_sf"/>
</dbReference>
<accession>A0ABR8XWQ6</accession>
<dbReference type="SMART" id="SM00871">
    <property type="entry name" value="AraC_E_bind"/>
    <property type="match status" value="1"/>
</dbReference>
<dbReference type="PANTHER" id="PTHR30204:SF85">
    <property type="entry name" value="MULTIDRUG-EFFLUX TRANSPORTER 2 REGULATOR"/>
    <property type="match status" value="1"/>
</dbReference>
<keyword evidence="5" id="KW-1185">Reference proteome</keyword>
<dbReference type="PANTHER" id="PTHR30204">
    <property type="entry name" value="REDOX-CYCLING DRUG-SENSING TRANSCRIPTIONAL ACTIVATOR SOXR"/>
    <property type="match status" value="1"/>
</dbReference>
<keyword evidence="2" id="KW-0175">Coiled coil</keyword>
<dbReference type="SUPFAM" id="SSF46955">
    <property type="entry name" value="Putative DNA-binding domain"/>
    <property type="match status" value="1"/>
</dbReference>
<feature type="coiled-coil region" evidence="2">
    <location>
        <begin position="80"/>
        <end position="111"/>
    </location>
</feature>
<organism evidence="4 5">
    <name type="scientific">Solibacillus faecavium</name>
    <dbReference type="NCBI Taxonomy" id="2762221"/>
    <lineage>
        <taxon>Bacteria</taxon>
        <taxon>Bacillati</taxon>
        <taxon>Bacillota</taxon>
        <taxon>Bacilli</taxon>
        <taxon>Bacillales</taxon>
        <taxon>Caryophanaceae</taxon>
        <taxon>Solibacillus</taxon>
    </lineage>
</organism>
<dbReference type="InterPro" id="IPR029442">
    <property type="entry name" value="GyrI-like"/>
</dbReference>
<evidence type="ECO:0000256" key="2">
    <source>
        <dbReference type="SAM" id="Coils"/>
    </source>
</evidence>
<dbReference type="InterPro" id="IPR011256">
    <property type="entry name" value="Reg_factor_effector_dom_sf"/>
</dbReference>
<evidence type="ECO:0000313" key="5">
    <source>
        <dbReference type="Proteomes" id="UP000619101"/>
    </source>
</evidence>
<dbReference type="InterPro" id="IPR000551">
    <property type="entry name" value="MerR-type_HTH_dom"/>
</dbReference>
<keyword evidence="1" id="KW-0238">DNA-binding</keyword>
<dbReference type="Pfam" id="PF13411">
    <property type="entry name" value="MerR_1"/>
    <property type="match status" value="1"/>
</dbReference>
<dbReference type="SMART" id="SM00422">
    <property type="entry name" value="HTH_MERR"/>
    <property type="match status" value="1"/>
</dbReference>
<dbReference type="Proteomes" id="UP000619101">
    <property type="component" value="Unassembled WGS sequence"/>
</dbReference>
<evidence type="ECO:0000256" key="1">
    <source>
        <dbReference type="ARBA" id="ARBA00023125"/>
    </source>
</evidence>
<name>A0ABR8XWQ6_9BACL</name>